<keyword evidence="3" id="KW-1185">Reference proteome</keyword>
<name>A0A7K0BS53_9ACTN</name>
<feature type="signal peptide" evidence="1">
    <location>
        <begin position="1"/>
        <end position="19"/>
    </location>
</feature>
<sequence length="228" mass="23147">MLSAALLLAPAAAAVPADAGCTGGSPWLCTVAVAGHHAPAAAGAAPRAEAEPMCAEGGGADHCAMHFVTPRVATADVVQMARAGFALPAPRPHTSPARRTWVGLPTFLWVDAGAWRERRASVTVDGQTVTMTGRPVRVDWDLGEASLSCDGPGTPYRRGAVPSCAHTFGRAAARPYPVTATVRYAVAWTCTGACDAPGGTVGMLPARAGLRVAVGEIQTAAVQTGSGR</sequence>
<evidence type="ECO:0000313" key="2">
    <source>
        <dbReference type="EMBL" id="MQY03712.1"/>
    </source>
</evidence>
<comment type="caution">
    <text evidence="2">The sequence shown here is derived from an EMBL/GenBank/DDBJ whole genome shotgun (WGS) entry which is preliminary data.</text>
</comment>
<accession>A0A7K0BS53</accession>
<dbReference type="AlphaFoldDB" id="A0A7K0BS53"/>
<organism evidence="2 3">
    <name type="scientific">Actinomadura macrotermitis</name>
    <dbReference type="NCBI Taxonomy" id="2585200"/>
    <lineage>
        <taxon>Bacteria</taxon>
        <taxon>Bacillati</taxon>
        <taxon>Actinomycetota</taxon>
        <taxon>Actinomycetes</taxon>
        <taxon>Streptosporangiales</taxon>
        <taxon>Thermomonosporaceae</taxon>
        <taxon>Actinomadura</taxon>
    </lineage>
</organism>
<gene>
    <name evidence="2" type="ORF">ACRB68_17570</name>
</gene>
<proteinExistence type="predicted"/>
<protein>
    <submittedName>
        <fullName evidence="2">Uncharacterized protein</fullName>
    </submittedName>
</protein>
<evidence type="ECO:0000256" key="1">
    <source>
        <dbReference type="SAM" id="SignalP"/>
    </source>
</evidence>
<dbReference type="EMBL" id="WEGH01000001">
    <property type="protein sequence ID" value="MQY03712.1"/>
    <property type="molecule type" value="Genomic_DNA"/>
</dbReference>
<keyword evidence="1" id="KW-0732">Signal</keyword>
<dbReference type="Proteomes" id="UP000487268">
    <property type="component" value="Unassembled WGS sequence"/>
</dbReference>
<dbReference type="RefSeq" id="WP_153531584.1">
    <property type="nucleotide sequence ID" value="NZ_WEGH01000001.1"/>
</dbReference>
<feature type="chain" id="PRO_5029870655" evidence="1">
    <location>
        <begin position="20"/>
        <end position="228"/>
    </location>
</feature>
<evidence type="ECO:0000313" key="3">
    <source>
        <dbReference type="Proteomes" id="UP000487268"/>
    </source>
</evidence>
<reference evidence="2 3" key="1">
    <citation type="submission" date="2019-10" db="EMBL/GenBank/DDBJ databases">
        <title>Actinomadura rubteroloni sp. nov. and Actinomadura macrotermitis sp. nov., isolated from the gut of fungus growing-termite Macrotermes natalensis.</title>
        <authorList>
            <person name="Benndorf R."/>
            <person name="Martin K."/>
            <person name="Kuefner M."/>
            <person name="De Beer W."/>
            <person name="Kaster A.-K."/>
            <person name="Vollmers J."/>
            <person name="Poulsen M."/>
            <person name="Beemelmanns C."/>
        </authorList>
    </citation>
    <scope>NUCLEOTIDE SEQUENCE [LARGE SCALE GENOMIC DNA]</scope>
    <source>
        <strain evidence="2 3">RB68</strain>
    </source>
</reference>
<dbReference type="OrthoDB" id="3742379at2"/>